<dbReference type="InterPro" id="IPR006162">
    <property type="entry name" value="Ppantetheine_attach_site"/>
</dbReference>
<dbReference type="OrthoDB" id="3537906at2"/>
<gene>
    <name evidence="4" type="ORF">SAMN05421803_101410</name>
</gene>
<dbReference type="InterPro" id="IPR036736">
    <property type="entry name" value="ACP-like_sf"/>
</dbReference>
<dbReference type="SMART" id="SM00823">
    <property type="entry name" value="PKS_PP"/>
    <property type="match status" value="1"/>
</dbReference>
<keyword evidence="5" id="KW-1185">Reference proteome</keyword>
<dbReference type="STRING" id="758803.SAMN05421803_101410"/>
<evidence type="ECO:0000256" key="2">
    <source>
        <dbReference type="ARBA" id="ARBA00022553"/>
    </source>
</evidence>
<dbReference type="RefSeq" id="WP_073374287.1">
    <property type="nucleotide sequence ID" value="NZ_FQZK01000001.1"/>
</dbReference>
<evidence type="ECO:0000256" key="1">
    <source>
        <dbReference type="ARBA" id="ARBA00022450"/>
    </source>
</evidence>
<keyword evidence="1" id="KW-0596">Phosphopantetheine</keyword>
<protein>
    <submittedName>
        <fullName evidence="4">Act minimal PKS acyl carrier protein</fullName>
    </submittedName>
</protein>
<dbReference type="Pfam" id="PF00550">
    <property type="entry name" value="PP-binding"/>
    <property type="match status" value="1"/>
</dbReference>
<dbReference type="Proteomes" id="UP000184452">
    <property type="component" value="Unassembled WGS sequence"/>
</dbReference>
<dbReference type="EMBL" id="FQZK01000001">
    <property type="protein sequence ID" value="SHI49929.1"/>
    <property type="molecule type" value="Genomic_DNA"/>
</dbReference>
<feature type="domain" description="Carrier" evidence="3">
    <location>
        <begin position="6"/>
        <end position="81"/>
    </location>
</feature>
<dbReference type="InterPro" id="IPR009081">
    <property type="entry name" value="PP-bd_ACP"/>
</dbReference>
<name>A0A1M6BMG7_9ACTN</name>
<keyword evidence="2" id="KW-0597">Phosphoprotein</keyword>
<accession>A0A1M6BMG7</accession>
<dbReference type="PROSITE" id="PS50075">
    <property type="entry name" value="CARRIER"/>
    <property type="match status" value="1"/>
</dbReference>
<proteinExistence type="predicted"/>
<evidence type="ECO:0000313" key="5">
    <source>
        <dbReference type="Proteomes" id="UP000184452"/>
    </source>
</evidence>
<dbReference type="InterPro" id="IPR020806">
    <property type="entry name" value="PKS_PP-bd"/>
</dbReference>
<dbReference type="PROSITE" id="PS00012">
    <property type="entry name" value="PHOSPHOPANTETHEINE"/>
    <property type="match status" value="1"/>
</dbReference>
<dbReference type="AlphaFoldDB" id="A0A1M6BMG7"/>
<dbReference type="SUPFAM" id="SSF47336">
    <property type="entry name" value="ACP-like"/>
    <property type="match status" value="1"/>
</dbReference>
<dbReference type="Gene3D" id="1.10.1200.10">
    <property type="entry name" value="ACP-like"/>
    <property type="match status" value="1"/>
</dbReference>
<organism evidence="4 5">
    <name type="scientific">Nocardiopsis flavescens</name>
    <dbReference type="NCBI Taxonomy" id="758803"/>
    <lineage>
        <taxon>Bacteria</taxon>
        <taxon>Bacillati</taxon>
        <taxon>Actinomycetota</taxon>
        <taxon>Actinomycetes</taxon>
        <taxon>Streptosporangiales</taxon>
        <taxon>Nocardiopsidaceae</taxon>
        <taxon>Nocardiopsis</taxon>
    </lineage>
</organism>
<evidence type="ECO:0000313" key="4">
    <source>
        <dbReference type="EMBL" id="SHI49929.1"/>
    </source>
</evidence>
<dbReference type="GO" id="GO:0031177">
    <property type="term" value="F:phosphopantetheine binding"/>
    <property type="evidence" value="ECO:0007669"/>
    <property type="project" value="InterPro"/>
</dbReference>
<sequence>MALFDADAFRRVTRASVGVDDGVDLDGDILDTPFTDLGYDSLAVLEIANKVEKEFDVGLPEDKVGELDTPRAFIDYVNGRIGVAP</sequence>
<evidence type="ECO:0000259" key="3">
    <source>
        <dbReference type="PROSITE" id="PS50075"/>
    </source>
</evidence>
<reference evidence="4 5" key="1">
    <citation type="submission" date="2016-11" db="EMBL/GenBank/DDBJ databases">
        <authorList>
            <person name="Jaros S."/>
            <person name="Januszkiewicz K."/>
            <person name="Wedrychowicz H."/>
        </authorList>
    </citation>
    <scope>NUCLEOTIDE SEQUENCE [LARGE SCALE GENOMIC DNA]</scope>
    <source>
        <strain evidence="4 5">CGMCC 4.5723</strain>
    </source>
</reference>